<feature type="transmembrane region" description="Helical" evidence="2">
    <location>
        <begin position="95"/>
        <end position="119"/>
    </location>
</feature>
<feature type="region of interest" description="Disordered" evidence="1">
    <location>
        <begin position="1"/>
        <end position="46"/>
    </location>
</feature>
<evidence type="ECO:0000256" key="1">
    <source>
        <dbReference type="SAM" id="MobiDB-lite"/>
    </source>
</evidence>
<gene>
    <name evidence="3" type="ORF">ASPCAL07961</name>
</gene>
<dbReference type="AlphaFoldDB" id="A0A0U4ZZC0"/>
<evidence type="ECO:0000256" key="2">
    <source>
        <dbReference type="SAM" id="Phobius"/>
    </source>
</evidence>
<dbReference type="Proteomes" id="UP000054771">
    <property type="component" value="Unassembled WGS sequence"/>
</dbReference>
<evidence type="ECO:0000313" key="4">
    <source>
        <dbReference type="Proteomes" id="UP000054771"/>
    </source>
</evidence>
<evidence type="ECO:0000313" key="3">
    <source>
        <dbReference type="EMBL" id="CEN61305.1"/>
    </source>
</evidence>
<keyword evidence="4" id="KW-1185">Reference proteome</keyword>
<keyword evidence="2" id="KW-0812">Transmembrane</keyword>
<keyword evidence="2" id="KW-1133">Transmembrane helix</keyword>
<feature type="transmembrane region" description="Helical" evidence="2">
    <location>
        <begin position="125"/>
        <end position="151"/>
    </location>
</feature>
<protein>
    <submittedName>
        <fullName evidence="3">Uncharacterized protein</fullName>
    </submittedName>
</protein>
<dbReference type="EMBL" id="CDMC01000006">
    <property type="protein sequence ID" value="CEN61305.1"/>
    <property type="molecule type" value="Genomic_DNA"/>
</dbReference>
<name>A0A0U4ZZC0_ASPCI</name>
<organism evidence="3 4">
    <name type="scientific">Aspergillus calidoustus</name>
    <dbReference type="NCBI Taxonomy" id="454130"/>
    <lineage>
        <taxon>Eukaryota</taxon>
        <taxon>Fungi</taxon>
        <taxon>Dikarya</taxon>
        <taxon>Ascomycota</taxon>
        <taxon>Pezizomycotina</taxon>
        <taxon>Eurotiomycetes</taxon>
        <taxon>Eurotiomycetidae</taxon>
        <taxon>Eurotiales</taxon>
        <taxon>Aspergillaceae</taxon>
        <taxon>Aspergillus</taxon>
        <taxon>Aspergillus subgen. Nidulantes</taxon>
    </lineage>
</organism>
<feature type="compositionally biased region" description="Polar residues" evidence="1">
    <location>
        <begin position="11"/>
        <end position="33"/>
    </location>
</feature>
<keyword evidence="2" id="KW-0472">Membrane</keyword>
<reference evidence="4" key="1">
    <citation type="journal article" date="2016" name="Genome Announc.">
        <title>Draft genome sequences of fungus Aspergillus calidoustus.</title>
        <authorList>
            <person name="Horn F."/>
            <person name="Linde J."/>
            <person name="Mattern D.J."/>
            <person name="Walther G."/>
            <person name="Guthke R."/>
            <person name="Scherlach K."/>
            <person name="Martin K."/>
            <person name="Brakhage A.A."/>
            <person name="Petzke L."/>
            <person name="Valiante V."/>
        </authorList>
    </citation>
    <scope>NUCLEOTIDE SEQUENCE [LARGE SCALE GENOMIC DNA]</scope>
    <source>
        <strain evidence="4">SF006504</strain>
    </source>
</reference>
<accession>A0A0U4ZZC0</accession>
<proteinExistence type="predicted"/>
<sequence length="209" mass="22449">MAEVDVPASDETISSRTPTAESQLRPSSPTPSHAPQDAPTPTLSPPTLEETIRSIFASSTLPLPEDSSIEAPTEGIDRSLWHWSHGDKEFCQRPFALGFVYAHTIFMLAFAVAFGWGLAAGPPEAVWALGAVMLAISARRIAGFAFFAALARWYRAEIAEMENALGAEADAKGKAGMGMHHNHAVMHAQAINAMDETSGNDEELEFADL</sequence>